<keyword evidence="4" id="KW-1003">Cell membrane</keyword>
<dbReference type="OrthoDB" id="10261999at2759"/>
<keyword evidence="8" id="KW-0206">Cytoskeleton</keyword>
<gene>
    <name evidence="11" type="ORF">Mgra_00003476</name>
</gene>
<comment type="subcellular location">
    <subcellularLocation>
        <location evidence="1">Cell projection</location>
        <location evidence="1">Cilium membrane</location>
    </subcellularLocation>
    <subcellularLocation>
        <location evidence="2">Cytoplasm</location>
        <location evidence="2">Cytoskeleton</location>
        <location evidence="2">Microtubule organizing center</location>
        <location evidence="2">Centrosome</location>
        <location evidence="2">Centriolar satellite</location>
    </subcellularLocation>
</comment>
<dbReference type="GO" id="GO:0032266">
    <property type="term" value="F:phosphatidylinositol-3-phosphate binding"/>
    <property type="evidence" value="ECO:0007669"/>
    <property type="project" value="TreeGrafter"/>
</dbReference>
<name>A0A8S9ZVA6_9BILA</name>
<feature type="domain" description="BBSome complex member BBS5 PH" evidence="10">
    <location>
        <begin position="165"/>
        <end position="219"/>
    </location>
</feature>
<dbReference type="InterPro" id="IPR014003">
    <property type="entry name" value="BBS5_PH"/>
</dbReference>
<dbReference type="PIRSF" id="PIRSF010072">
    <property type="entry name" value="DUF1448"/>
    <property type="match status" value="1"/>
</dbReference>
<evidence type="ECO:0000256" key="7">
    <source>
        <dbReference type="ARBA" id="ARBA00023136"/>
    </source>
</evidence>
<proteinExistence type="inferred from homology"/>
<evidence type="ECO:0000256" key="3">
    <source>
        <dbReference type="ARBA" id="ARBA00005822"/>
    </source>
</evidence>
<dbReference type="GO" id="GO:0034451">
    <property type="term" value="C:centriolar satellite"/>
    <property type="evidence" value="ECO:0007669"/>
    <property type="project" value="UniProtKB-SubCell"/>
</dbReference>
<dbReference type="PANTHER" id="PTHR21351:SF0">
    <property type="entry name" value="BARDET-BIEDL SYNDROME 5 PROTEIN"/>
    <property type="match status" value="1"/>
</dbReference>
<comment type="similarity">
    <text evidence="3">Belongs to the BBS5 family.</text>
</comment>
<keyword evidence="5" id="KW-0963">Cytoplasm</keyword>
<evidence type="ECO:0000256" key="2">
    <source>
        <dbReference type="ARBA" id="ARBA00004607"/>
    </source>
</evidence>
<sequence length="356" mass="40252">MPKKDMALSDNLWQYRDVLFDLDTRLLRLTPGEIIIEKIDNVEDTKGNNGDKGLLRITNLRLIWHAVSVPKINLSIGHNTITSITTKVAKSKIRGQAESLYIMSKGLSGTKFEFVFTNVNPSSSIFFSTVIGVNRSYESSRMYREMKMRTTLLNSEEKLNLLALETQCDKIDGVWNLSSDQGNLGIMIITNIRVVWYATLNTQYNVSIPYLQLKSCRIRDSRFGHALVLDTSLQSGEYVLGFQIKPEERLEYTCKTIQALLNAFQSSPIFGIQYIREEGSSRLSDDTLENIGIQETEEQEPNEKPLRLDAFAAYFSDGPIAGAEPRAIVYSEELGVAIEQLKPGFTIADLWEINLE</sequence>
<evidence type="ECO:0000313" key="12">
    <source>
        <dbReference type="Proteomes" id="UP000605970"/>
    </source>
</evidence>
<evidence type="ECO:0000259" key="10">
    <source>
        <dbReference type="SMART" id="SM00683"/>
    </source>
</evidence>
<dbReference type="Proteomes" id="UP000605970">
    <property type="component" value="Unassembled WGS sequence"/>
</dbReference>
<dbReference type="GO" id="GO:0060271">
    <property type="term" value="P:cilium assembly"/>
    <property type="evidence" value="ECO:0007669"/>
    <property type="project" value="TreeGrafter"/>
</dbReference>
<dbReference type="PANTHER" id="PTHR21351">
    <property type="entry name" value="BARDET-BIEDL SYNDROME PROTEIN 5"/>
    <property type="match status" value="1"/>
</dbReference>
<dbReference type="GO" id="GO:0060170">
    <property type="term" value="C:ciliary membrane"/>
    <property type="evidence" value="ECO:0007669"/>
    <property type="project" value="UniProtKB-SubCell"/>
</dbReference>
<reference evidence="11" key="1">
    <citation type="journal article" date="2020" name="Ecol. Evol.">
        <title>Genome structure and content of the rice root-knot nematode (Meloidogyne graminicola).</title>
        <authorList>
            <person name="Phan N.T."/>
            <person name="Danchin E.G.J."/>
            <person name="Klopp C."/>
            <person name="Perfus-Barbeoch L."/>
            <person name="Kozlowski D.K."/>
            <person name="Koutsovoulos G.D."/>
            <person name="Lopez-Roques C."/>
            <person name="Bouchez O."/>
            <person name="Zahm M."/>
            <person name="Besnard G."/>
            <person name="Bellafiore S."/>
        </authorList>
    </citation>
    <scope>NUCLEOTIDE SEQUENCE</scope>
    <source>
        <strain evidence="11">VN-18</strain>
    </source>
</reference>
<accession>A0A8S9ZVA6</accession>
<evidence type="ECO:0000256" key="9">
    <source>
        <dbReference type="ARBA" id="ARBA00023273"/>
    </source>
</evidence>
<dbReference type="GO" id="GO:0034464">
    <property type="term" value="C:BBSome"/>
    <property type="evidence" value="ECO:0007669"/>
    <property type="project" value="InterPro"/>
</dbReference>
<keyword evidence="6" id="KW-0969">Cilium</keyword>
<dbReference type="InterPro" id="IPR030804">
    <property type="entry name" value="BBS5/fem-3"/>
</dbReference>
<evidence type="ECO:0000256" key="5">
    <source>
        <dbReference type="ARBA" id="ARBA00022490"/>
    </source>
</evidence>
<keyword evidence="9" id="KW-0966">Cell projection</keyword>
<dbReference type="Pfam" id="PF07289">
    <property type="entry name" value="BBL5"/>
    <property type="match status" value="1"/>
</dbReference>
<evidence type="ECO:0000256" key="1">
    <source>
        <dbReference type="ARBA" id="ARBA00004309"/>
    </source>
</evidence>
<dbReference type="SMART" id="SM00683">
    <property type="entry name" value="DM16"/>
    <property type="match status" value="2"/>
</dbReference>
<dbReference type="InterPro" id="IPR006606">
    <property type="entry name" value="BBL5"/>
</dbReference>
<dbReference type="EMBL" id="JABEBT010000023">
    <property type="protein sequence ID" value="KAF7637087.1"/>
    <property type="molecule type" value="Genomic_DNA"/>
</dbReference>
<protein>
    <recommendedName>
        <fullName evidence="10">BBSome complex member BBS5 PH domain-containing protein</fullName>
    </recommendedName>
</protein>
<feature type="domain" description="BBSome complex member BBS5 PH" evidence="10">
    <location>
        <begin position="33"/>
        <end position="87"/>
    </location>
</feature>
<evidence type="ECO:0000256" key="8">
    <source>
        <dbReference type="ARBA" id="ARBA00023212"/>
    </source>
</evidence>
<evidence type="ECO:0000256" key="4">
    <source>
        <dbReference type="ARBA" id="ARBA00022475"/>
    </source>
</evidence>
<organism evidence="11 12">
    <name type="scientific">Meloidogyne graminicola</name>
    <dbReference type="NCBI Taxonomy" id="189291"/>
    <lineage>
        <taxon>Eukaryota</taxon>
        <taxon>Metazoa</taxon>
        <taxon>Ecdysozoa</taxon>
        <taxon>Nematoda</taxon>
        <taxon>Chromadorea</taxon>
        <taxon>Rhabditida</taxon>
        <taxon>Tylenchina</taxon>
        <taxon>Tylenchomorpha</taxon>
        <taxon>Tylenchoidea</taxon>
        <taxon>Meloidogynidae</taxon>
        <taxon>Meloidogyninae</taxon>
        <taxon>Meloidogyne</taxon>
    </lineage>
</organism>
<keyword evidence="12" id="KW-1185">Reference proteome</keyword>
<keyword evidence="7" id="KW-0472">Membrane</keyword>
<comment type="caution">
    <text evidence="11">The sequence shown here is derived from an EMBL/GenBank/DDBJ whole genome shotgun (WGS) entry which is preliminary data.</text>
</comment>
<evidence type="ECO:0000313" key="11">
    <source>
        <dbReference type="EMBL" id="KAF7637087.1"/>
    </source>
</evidence>
<evidence type="ECO:0000256" key="6">
    <source>
        <dbReference type="ARBA" id="ARBA00023069"/>
    </source>
</evidence>
<dbReference type="GO" id="GO:0036064">
    <property type="term" value="C:ciliary basal body"/>
    <property type="evidence" value="ECO:0007669"/>
    <property type="project" value="TreeGrafter"/>
</dbReference>
<dbReference type="AlphaFoldDB" id="A0A8S9ZVA6"/>